<feature type="compositionally biased region" description="Basic and acidic residues" evidence="3">
    <location>
        <begin position="140"/>
        <end position="158"/>
    </location>
</feature>
<evidence type="ECO:0000256" key="1">
    <source>
        <dbReference type="ARBA" id="ARBA00005567"/>
    </source>
</evidence>
<feature type="compositionally biased region" description="Basic and acidic residues" evidence="3">
    <location>
        <begin position="179"/>
        <end position="191"/>
    </location>
</feature>
<sequence>MDFYQEFLLTVIFCILLALLLGKISSSGGGGGDRPEAAALAADLGLGRIGEEEEEVVVVDHPRGTPMVAAADRGEAAEVEDLGERAEEKGPEIAVGEGSEPRRSCEERGFEIPAEEKGVGADGSGLDGTSPDQTNEEVEIERSDSGFAKQQDHTEKGVGADQIGLDGTSPDQTNEEVEIERSDSGFAKQQDHTEKLGLMGEEEGVGESLLHWEDEWEGIERSELEDLFQVAVKYAESEVGSEKVSKLSGDSQMKLYGLYKVATEGPCYEPQPMALKLSARTKWNAWQSLGNMNPEVAMEQYVTLLSGNIPEWAGAGEKPREEAKDSDGNDSLGLKVSGSETPDTSSALHQHPDSAVERLLDDSSRANVDDAATGPKLSNLGYMCKNNLLQLTSESKVICVFSRVSQSDG</sequence>
<dbReference type="PANTHER" id="PTHR23310:SF105">
    <property type="entry name" value="ACYL-COA-BINDING DOMAIN-CONTAINING PROTEIN 5"/>
    <property type="match status" value="1"/>
</dbReference>
<name>A0A199VLF2_ANACO</name>
<feature type="region of interest" description="Disordered" evidence="3">
    <location>
        <begin position="312"/>
        <end position="352"/>
    </location>
</feature>
<feature type="chain" id="PRO_5008508367" evidence="4">
    <location>
        <begin position="27"/>
        <end position="409"/>
    </location>
</feature>
<comment type="similarity">
    <text evidence="1">Belongs to the ACBP family.</text>
</comment>
<evidence type="ECO:0000256" key="2">
    <source>
        <dbReference type="ARBA" id="ARBA00023121"/>
    </source>
</evidence>
<dbReference type="InterPro" id="IPR035984">
    <property type="entry name" value="Acyl-CoA-binding_sf"/>
</dbReference>
<feature type="signal peptide" evidence="4">
    <location>
        <begin position="1"/>
        <end position="26"/>
    </location>
</feature>
<dbReference type="InterPro" id="IPR000582">
    <property type="entry name" value="Acyl-CoA-binding_protein"/>
</dbReference>
<dbReference type="SUPFAM" id="SSF47027">
    <property type="entry name" value="Acyl-CoA binding protein"/>
    <property type="match status" value="1"/>
</dbReference>
<keyword evidence="2" id="KW-0446">Lipid-binding</keyword>
<organism evidence="6 7">
    <name type="scientific">Ananas comosus</name>
    <name type="common">Pineapple</name>
    <name type="synonym">Ananas ananas</name>
    <dbReference type="NCBI Taxonomy" id="4615"/>
    <lineage>
        <taxon>Eukaryota</taxon>
        <taxon>Viridiplantae</taxon>
        <taxon>Streptophyta</taxon>
        <taxon>Embryophyta</taxon>
        <taxon>Tracheophyta</taxon>
        <taxon>Spermatophyta</taxon>
        <taxon>Magnoliopsida</taxon>
        <taxon>Liliopsida</taxon>
        <taxon>Poales</taxon>
        <taxon>Bromeliaceae</taxon>
        <taxon>Bromelioideae</taxon>
        <taxon>Ananas</taxon>
    </lineage>
</organism>
<evidence type="ECO:0000313" key="7">
    <source>
        <dbReference type="Proteomes" id="UP000092600"/>
    </source>
</evidence>
<dbReference type="Proteomes" id="UP000092600">
    <property type="component" value="Unassembled WGS sequence"/>
</dbReference>
<reference evidence="6 7" key="1">
    <citation type="journal article" date="2016" name="DNA Res.">
        <title>The draft genome of MD-2 pineapple using hybrid error correction of long reads.</title>
        <authorList>
            <person name="Redwan R.M."/>
            <person name="Saidin A."/>
            <person name="Kumar S.V."/>
        </authorList>
    </citation>
    <scope>NUCLEOTIDE SEQUENCE [LARGE SCALE GENOMIC DNA]</scope>
    <source>
        <strain evidence="7">cv. MD2</strain>
        <tissue evidence="6">Leaf</tissue>
    </source>
</reference>
<dbReference type="AlphaFoldDB" id="A0A199VLF2"/>
<accession>A0A199VLF2</accession>
<dbReference type="PROSITE" id="PS51228">
    <property type="entry name" value="ACB_2"/>
    <property type="match status" value="1"/>
</dbReference>
<feature type="compositionally biased region" description="Basic and acidic residues" evidence="3">
    <location>
        <begin position="99"/>
        <end position="119"/>
    </location>
</feature>
<dbReference type="PRINTS" id="PR00689">
    <property type="entry name" value="ACOABINDINGP"/>
</dbReference>
<dbReference type="PANTHER" id="PTHR23310">
    <property type="entry name" value="ACYL-COA-BINDING PROTEIN, ACBP"/>
    <property type="match status" value="1"/>
</dbReference>
<dbReference type="Pfam" id="PF00887">
    <property type="entry name" value="ACBP"/>
    <property type="match status" value="1"/>
</dbReference>
<feature type="compositionally biased region" description="Polar residues" evidence="3">
    <location>
        <begin position="338"/>
        <end position="348"/>
    </location>
</feature>
<feature type="compositionally biased region" description="Basic and acidic residues" evidence="3">
    <location>
        <begin position="73"/>
        <end position="91"/>
    </location>
</feature>
<keyword evidence="4" id="KW-0732">Signal</keyword>
<evidence type="ECO:0000313" key="6">
    <source>
        <dbReference type="EMBL" id="OAY77833.1"/>
    </source>
</evidence>
<protein>
    <submittedName>
        <fullName evidence="6">Acyl-CoA-binding domain-containing protein 3</fullName>
    </submittedName>
</protein>
<proteinExistence type="inferred from homology"/>
<dbReference type="EMBL" id="LSRQ01001444">
    <property type="protein sequence ID" value="OAY77833.1"/>
    <property type="molecule type" value="Genomic_DNA"/>
</dbReference>
<evidence type="ECO:0000256" key="4">
    <source>
        <dbReference type="SAM" id="SignalP"/>
    </source>
</evidence>
<evidence type="ECO:0000259" key="5">
    <source>
        <dbReference type="PROSITE" id="PS51228"/>
    </source>
</evidence>
<dbReference type="GO" id="GO:0006631">
    <property type="term" value="P:fatty acid metabolic process"/>
    <property type="evidence" value="ECO:0007669"/>
    <property type="project" value="TreeGrafter"/>
</dbReference>
<feature type="domain" description="ACB" evidence="5">
    <location>
        <begin position="224"/>
        <end position="314"/>
    </location>
</feature>
<comment type="caution">
    <text evidence="6">The sequence shown here is derived from an EMBL/GenBank/DDBJ whole genome shotgun (WGS) entry which is preliminary data.</text>
</comment>
<gene>
    <name evidence="6" type="ORF">ACMD2_03193</name>
</gene>
<evidence type="ECO:0000256" key="3">
    <source>
        <dbReference type="SAM" id="MobiDB-lite"/>
    </source>
</evidence>
<dbReference type="Gene3D" id="1.20.80.10">
    <property type="match status" value="1"/>
</dbReference>
<dbReference type="GO" id="GO:0000062">
    <property type="term" value="F:fatty-acyl-CoA binding"/>
    <property type="evidence" value="ECO:0007669"/>
    <property type="project" value="InterPro"/>
</dbReference>
<feature type="compositionally biased region" description="Basic and acidic residues" evidence="3">
    <location>
        <begin position="317"/>
        <end position="327"/>
    </location>
</feature>
<feature type="region of interest" description="Disordered" evidence="3">
    <location>
        <begin position="73"/>
        <end position="191"/>
    </location>
</feature>
<dbReference type="InterPro" id="IPR014352">
    <property type="entry name" value="FERM/acyl-CoA-bd_prot_sf"/>
</dbReference>
<dbReference type="STRING" id="4615.A0A199VLF2"/>